<comment type="similarity">
    <text evidence="2">Belongs to the outer membrane factor (OMF) (TC 1.B.17) family.</text>
</comment>
<evidence type="ECO:0000256" key="2">
    <source>
        <dbReference type="ARBA" id="ARBA00007613"/>
    </source>
</evidence>
<evidence type="ECO:0000256" key="6">
    <source>
        <dbReference type="ARBA" id="ARBA00023136"/>
    </source>
</evidence>
<name>A0A1I6VCF6_9FLAO</name>
<dbReference type="GO" id="GO:1990281">
    <property type="term" value="C:efflux pump complex"/>
    <property type="evidence" value="ECO:0007669"/>
    <property type="project" value="TreeGrafter"/>
</dbReference>
<keyword evidence="8" id="KW-0732">Signal</keyword>
<organism evidence="9 10">
    <name type="scientific">Zhouia amylolytica</name>
    <dbReference type="NCBI Taxonomy" id="376730"/>
    <lineage>
        <taxon>Bacteria</taxon>
        <taxon>Pseudomonadati</taxon>
        <taxon>Bacteroidota</taxon>
        <taxon>Flavobacteriia</taxon>
        <taxon>Flavobacteriales</taxon>
        <taxon>Flavobacteriaceae</taxon>
        <taxon>Zhouia</taxon>
    </lineage>
</organism>
<dbReference type="OrthoDB" id="9811587at2"/>
<keyword evidence="6" id="KW-0472">Membrane</keyword>
<protein>
    <submittedName>
        <fullName evidence="9">Outer membrane protein</fullName>
    </submittedName>
</protein>
<dbReference type="AlphaFoldDB" id="A0A1I6VCF6"/>
<evidence type="ECO:0000313" key="10">
    <source>
        <dbReference type="Proteomes" id="UP000183209"/>
    </source>
</evidence>
<evidence type="ECO:0000256" key="8">
    <source>
        <dbReference type="SAM" id="SignalP"/>
    </source>
</evidence>
<dbReference type="EMBL" id="FPAG01000009">
    <property type="protein sequence ID" value="SFT11406.1"/>
    <property type="molecule type" value="Genomic_DNA"/>
</dbReference>
<evidence type="ECO:0000313" key="9">
    <source>
        <dbReference type="EMBL" id="SFT11406.1"/>
    </source>
</evidence>
<dbReference type="Gene3D" id="1.20.1600.10">
    <property type="entry name" value="Outer membrane efflux proteins (OEP)"/>
    <property type="match status" value="1"/>
</dbReference>
<accession>A0A1I6VCF6</accession>
<comment type="subcellular location">
    <subcellularLocation>
        <location evidence="1">Cell outer membrane</location>
    </subcellularLocation>
</comment>
<feature type="chain" id="PRO_5010180449" evidence="8">
    <location>
        <begin position="20"/>
        <end position="473"/>
    </location>
</feature>
<dbReference type="GO" id="GO:0015562">
    <property type="term" value="F:efflux transmembrane transporter activity"/>
    <property type="evidence" value="ECO:0007669"/>
    <property type="project" value="InterPro"/>
</dbReference>
<keyword evidence="7" id="KW-0998">Cell outer membrane</keyword>
<dbReference type="InterPro" id="IPR051906">
    <property type="entry name" value="TolC-like"/>
</dbReference>
<dbReference type="GO" id="GO:0009279">
    <property type="term" value="C:cell outer membrane"/>
    <property type="evidence" value="ECO:0007669"/>
    <property type="project" value="UniProtKB-SubCell"/>
</dbReference>
<dbReference type="Pfam" id="PF02321">
    <property type="entry name" value="OEP"/>
    <property type="match status" value="2"/>
</dbReference>
<evidence type="ECO:0000256" key="4">
    <source>
        <dbReference type="ARBA" id="ARBA00022452"/>
    </source>
</evidence>
<evidence type="ECO:0000256" key="7">
    <source>
        <dbReference type="ARBA" id="ARBA00023237"/>
    </source>
</evidence>
<keyword evidence="4" id="KW-1134">Transmembrane beta strand</keyword>
<dbReference type="InterPro" id="IPR003423">
    <property type="entry name" value="OMP_efflux"/>
</dbReference>
<keyword evidence="3" id="KW-0813">Transport</keyword>
<evidence type="ECO:0000256" key="5">
    <source>
        <dbReference type="ARBA" id="ARBA00022692"/>
    </source>
</evidence>
<evidence type="ECO:0000256" key="1">
    <source>
        <dbReference type="ARBA" id="ARBA00004442"/>
    </source>
</evidence>
<reference evidence="9 10" key="1">
    <citation type="submission" date="2016-10" db="EMBL/GenBank/DDBJ databases">
        <authorList>
            <person name="de Groot N.N."/>
        </authorList>
    </citation>
    <scope>NUCLEOTIDE SEQUENCE [LARGE SCALE GENOMIC DNA]</scope>
    <source>
        <strain evidence="9 10">CGMCC 1.6114</strain>
    </source>
</reference>
<dbReference type="PANTHER" id="PTHR30026:SF20">
    <property type="entry name" value="OUTER MEMBRANE PROTEIN TOLC"/>
    <property type="match status" value="1"/>
</dbReference>
<evidence type="ECO:0000256" key="3">
    <source>
        <dbReference type="ARBA" id="ARBA00022448"/>
    </source>
</evidence>
<gene>
    <name evidence="9" type="ORF">SAMN04487906_2990</name>
</gene>
<dbReference type="PANTHER" id="PTHR30026">
    <property type="entry name" value="OUTER MEMBRANE PROTEIN TOLC"/>
    <property type="match status" value="1"/>
</dbReference>
<dbReference type="Proteomes" id="UP000183209">
    <property type="component" value="Unassembled WGS sequence"/>
</dbReference>
<dbReference type="RefSeq" id="WP_074979880.1">
    <property type="nucleotide sequence ID" value="NZ_FPAG01000009.1"/>
</dbReference>
<dbReference type="GO" id="GO:0015288">
    <property type="term" value="F:porin activity"/>
    <property type="evidence" value="ECO:0007669"/>
    <property type="project" value="TreeGrafter"/>
</dbReference>
<keyword evidence="5" id="KW-0812">Transmembrane</keyword>
<sequence length="473" mass="53169">MKVKIITLLLLSCSYLVSAQVKKWTLRECVEYAIENNISIQQSELDLENAEIDKSDAVGNFLPSVNGSASHSWNVGLNQDITTGVLRTATTQFTSGRVSVGVDIFKGLQNQNRLRRSKLNILANQYQMDDMRDDISLAVANGYLQILFNRENLVVQKAQYAVTEQDLKRTQELVESGVLPKGDLLEIEATAATQEQRIINAENALRLSKISLAQLLLLDDYENFDVADEDYMIPKSTITEITPEEIYQKSLTFRGDVKLSMANVEIAEMDLKIAKGTMMPTLTGFYGYDTRVSHQDRSVATGQTTQTQIGTVQSTGDAVVTQTPVFGVAGPLPFVDQLWMNDGQSFGVSLNVPIFNGFAARNNVKRNEVNVRRNELMLKQTKLDLENTINQVWNDAQSAFKTFEASSKTLEARELAYEYAKERFDVGLMNSFDFSQAQARLDNAQAELIRAKYDYIFKLKVLEYYFGIPVEEL</sequence>
<proteinExistence type="inferred from homology"/>
<feature type="signal peptide" evidence="8">
    <location>
        <begin position="1"/>
        <end position="19"/>
    </location>
</feature>
<dbReference type="SUPFAM" id="SSF56954">
    <property type="entry name" value="Outer membrane efflux proteins (OEP)"/>
    <property type="match status" value="1"/>
</dbReference>